<sequence length="111" mass="12674">MENRVVRVPGVQPVVAASHLAVPLISTIYSPMASRSVMSFEEQKILGQFIRLGPLKFTSDSGENAHEFNVSCYERLHNLRLVKSHDVDYSSFHMNVSAKQSWRYYLECRLA</sequence>
<evidence type="ECO:0000313" key="2">
    <source>
        <dbReference type="Proteomes" id="UP000824120"/>
    </source>
</evidence>
<protein>
    <submittedName>
        <fullName evidence="1">Uncharacterized protein</fullName>
    </submittedName>
</protein>
<evidence type="ECO:0000313" key="1">
    <source>
        <dbReference type="EMBL" id="KAG5591216.1"/>
    </source>
</evidence>
<reference evidence="1 2" key="1">
    <citation type="submission" date="2020-09" db="EMBL/GenBank/DDBJ databases">
        <title>De no assembly of potato wild relative species, Solanum commersonii.</title>
        <authorList>
            <person name="Cho K."/>
        </authorList>
    </citation>
    <scope>NUCLEOTIDE SEQUENCE [LARGE SCALE GENOMIC DNA]</scope>
    <source>
        <strain evidence="1">LZ3.2</strain>
        <tissue evidence="1">Leaf</tissue>
    </source>
</reference>
<comment type="caution">
    <text evidence="1">The sequence shown here is derived from an EMBL/GenBank/DDBJ whole genome shotgun (WGS) entry which is preliminary data.</text>
</comment>
<proteinExistence type="predicted"/>
<gene>
    <name evidence="1" type="ORF">H5410_041730</name>
</gene>
<dbReference type="OrthoDB" id="1306017at2759"/>
<keyword evidence="2" id="KW-1185">Reference proteome</keyword>
<dbReference type="AlphaFoldDB" id="A0A9J5XVJ8"/>
<organism evidence="1 2">
    <name type="scientific">Solanum commersonii</name>
    <name type="common">Commerson's wild potato</name>
    <name type="synonym">Commerson's nightshade</name>
    <dbReference type="NCBI Taxonomy" id="4109"/>
    <lineage>
        <taxon>Eukaryota</taxon>
        <taxon>Viridiplantae</taxon>
        <taxon>Streptophyta</taxon>
        <taxon>Embryophyta</taxon>
        <taxon>Tracheophyta</taxon>
        <taxon>Spermatophyta</taxon>
        <taxon>Magnoliopsida</taxon>
        <taxon>eudicotyledons</taxon>
        <taxon>Gunneridae</taxon>
        <taxon>Pentapetalae</taxon>
        <taxon>asterids</taxon>
        <taxon>lamiids</taxon>
        <taxon>Solanales</taxon>
        <taxon>Solanaceae</taxon>
        <taxon>Solanoideae</taxon>
        <taxon>Solaneae</taxon>
        <taxon>Solanum</taxon>
    </lineage>
</organism>
<dbReference type="Proteomes" id="UP000824120">
    <property type="component" value="Chromosome 8"/>
</dbReference>
<name>A0A9J5XVJ8_SOLCO</name>
<accession>A0A9J5XVJ8</accession>
<dbReference type="EMBL" id="JACXVP010000008">
    <property type="protein sequence ID" value="KAG5591216.1"/>
    <property type="molecule type" value="Genomic_DNA"/>
</dbReference>